<evidence type="ECO:0000256" key="5">
    <source>
        <dbReference type="ARBA" id="ARBA00022525"/>
    </source>
</evidence>
<reference evidence="10" key="1">
    <citation type="submission" date="2020-07" db="EMBL/GenBank/DDBJ databases">
        <title>A long reads based de novo assembly of the rainbow trout Arlee double haploid line genome.</title>
        <authorList>
            <person name="Gao G."/>
            <person name="Palti Y."/>
        </authorList>
    </citation>
    <scope>NUCLEOTIDE SEQUENCE [LARGE SCALE GENOMIC DNA]</scope>
</reference>
<dbReference type="GO" id="GO:0042056">
    <property type="term" value="F:chemoattractant activity"/>
    <property type="evidence" value="ECO:0007669"/>
    <property type="project" value="UniProtKB-ARBA"/>
</dbReference>
<proteinExistence type="inferred from homology"/>
<dbReference type="SUPFAM" id="SSF54117">
    <property type="entry name" value="Interleukin 8-like chemokines"/>
    <property type="match status" value="1"/>
</dbReference>
<keyword evidence="11" id="KW-1185">Reference proteome</keyword>
<evidence type="ECO:0000313" key="10">
    <source>
        <dbReference type="Ensembl" id="ENSOMYP00000070725.2"/>
    </source>
</evidence>
<dbReference type="GO" id="GO:0006955">
    <property type="term" value="P:immune response"/>
    <property type="evidence" value="ECO:0007669"/>
    <property type="project" value="InterPro"/>
</dbReference>
<evidence type="ECO:0000256" key="6">
    <source>
        <dbReference type="ARBA" id="ARBA00022729"/>
    </source>
</evidence>
<feature type="domain" description="Chemokine interleukin-8-like" evidence="9">
    <location>
        <begin position="151"/>
        <end position="213"/>
    </location>
</feature>
<comment type="function">
    <text evidence="8">Ligand for cxcr3.2. Chemotactic for macrophages.</text>
</comment>
<evidence type="ECO:0000256" key="8">
    <source>
        <dbReference type="ARBA" id="ARBA00054901"/>
    </source>
</evidence>
<dbReference type="GO" id="GO:0006952">
    <property type="term" value="P:defense response"/>
    <property type="evidence" value="ECO:0007669"/>
    <property type="project" value="InterPro"/>
</dbReference>
<dbReference type="Proteomes" id="UP000694395">
    <property type="component" value="Chromosome 11"/>
</dbReference>
<keyword evidence="5" id="KW-0964">Secreted</keyword>
<dbReference type="PANTHER" id="PTHR12015:SF191">
    <property type="entry name" value="C-X-C MOTIF CHEMOKINE 11"/>
    <property type="match status" value="1"/>
</dbReference>
<dbReference type="GeneTree" id="ENSGT01060000248978"/>
<dbReference type="AlphaFoldDB" id="A0A8C7SRM8"/>
<keyword evidence="7" id="KW-1015">Disulfide bond</keyword>
<dbReference type="FunFam" id="2.40.50.40:FF:000004">
    <property type="entry name" value="C-X-C motif chemokine"/>
    <property type="match status" value="1"/>
</dbReference>
<dbReference type="InterPro" id="IPR001811">
    <property type="entry name" value="Chemokine_IL8-like_dom"/>
</dbReference>
<dbReference type="PANTHER" id="PTHR12015">
    <property type="entry name" value="SMALL INDUCIBLE CYTOKINE A"/>
    <property type="match status" value="1"/>
</dbReference>
<dbReference type="InterPro" id="IPR036048">
    <property type="entry name" value="Interleukin_8-like_sf"/>
</dbReference>
<dbReference type="Gene3D" id="2.40.50.40">
    <property type="match status" value="1"/>
</dbReference>
<evidence type="ECO:0000256" key="3">
    <source>
        <dbReference type="ARBA" id="ARBA00022500"/>
    </source>
</evidence>
<name>A0A8C7SRM8_ONCMY</name>
<evidence type="ECO:0000259" key="9">
    <source>
        <dbReference type="SMART" id="SM00199"/>
    </source>
</evidence>
<comment type="subcellular location">
    <subcellularLocation>
        <location evidence="1">Secreted</location>
    </subcellularLocation>
</comment>
<keyword evidence="3" id="KW-0145">Chemotaxis</keyword>
<organism evidence="10 11">
    <name type="scientific">Oncorhynchus mykiss</name>
    <name type="common">Rainbow trout</name>
    <name type="synonym">Salmo gairdneri</name>
    <dbReference type="NCBI Taxonomy" id="8022"/>
    <lineage>
        <taxon>Eukaryota</taxon>
        <taxon>Metazoa</taxon>
        <taxon>Chordata</taxon>
        <taxon>Craniata</taxon>
        <taxon>Vertebrata</taxon>
        <taxon>Euteleostomi</taxon>
        <taxon>Actinopterygii</taxon>
        <taxon>Neopterygii</taxon>
        <taxon>Teleostei</taxon>
        <taxon>Protacanthopterygii</taxon>
        <taxon>Salmoniformes</taxon>
        <taxon>Salmonidae</taxon>
        <taxon>Salmoninae</taxon>
        <taxon>Oncorhynchus</taxon>
    </lineage>
</organism>
<dbReference type="InterPro" id="IPR039809">
    <property type="entry name" value="Chemokine_b/g/d"/>
</dbReference>
<dbReference type="InterPro" id="IPR033899">
    <property type="entry name" value="CXC_Chemokine_domain"/>
</dbReference>
<dbReference type="InterPro" id="IPR001089">
    <property type="entry name" value="Chemokine_CXC"/>
</dbReference>
<dbReference type="GO" id="GO:0008009">
    <property type="term" value="F:chemokine activity"/>
    <property type="evidence" value="ECO:0007669"/>
    <property type="project" value="InterPro"/>
</dbReference>
<evidence type="ECO:0000256" key="7">
    <source>
        <dbReference type="ARBA" id="ARBA00023157"/>
    </source>
</evidence>
<dbReference type="PRINTS" id="PR00437">
    <property type="entry name" value="SMALLCYTKCXC"/>
</dbReference>
<keyword evidence="4" id="KW-0202">Cytokine</keyword>
<sequence length="221" mass="24558">GAIWDGKGKTNCITSLPLSTPQISLSERVFLRNGKSCVKGEAGKRRKKLKQRKGKTPLILCLPFSLDDCLRKGGAYYKYSINTSQALLHSQLLSLLSSIHNFHHLTELSIQTLKETEEAVSMTNTMTSTVLISFLACLLLANVEGQVGHSKARCQCLNGLVNRVKPLHIEKLEVYTSSNSCRNMEIIVTLKNGEGKKCLNPEAPFAKKTIEKIMKNRRSVQ</sequence>
<dbReference type="Ensembl" id="ENSOMYT00000077007.2">
    <property type="protein sequence ID" value="ENSOMYP00000070725.2"/>
    <property type="gene ID" value="ENSOMYG00000032727.2"/>
</dbReference>
<reference evidence="10" key="2">
    <citation type="submission" date="2025-08" db="UniProtKB">
        <authorList>
            <consortium name="Ensembl"/>
        </authorList>
    </citation>
    <scope>IDENTIFICATION</scope>
</reference>
<accession>A0A8C7SRM8</accession>
<comment type="similarity">
    <text evidence="2">Belongs to the intercrine alpha (chemokine CxC) family.</text>
</comment>
<reference evidence="10" key="3">
    <citation type="submission" date="2025-09" db="UniProtKB">
        <authorList>
            <consortium name="Ensembl"/>
        </authorList>
    </citation>
    <scope>IDENTIFICATION</scope>
</reference>
<protein>
    <recommendedName>
        <fullName evidence="9">Chemokine interleukin-8-like domain-containing protein</fullName>
    </recommendedName>
</protein>
<keyword evidence="6" id="KW-0732">Signal</keyword>
<dbReference type="CDD" id="cd00273">
    <property type="entry name" value="Chemokine_CXC"/>
    <property type="match status" value="1"/>
</dbReference>
<dbReference type="GO" id="GO:0005615">
    <property type="term" value="C:extracellular space"/>
    <property type="evidence" value="ECO:0007669"/>
    <property type="project" value="UniProtKB-KW"/>
</dbReference>
<evidence type="ECO:0000313" key="11">
    <source>
        <dbReference type="Proteomes" id="UP000694395"/>
    </source>
</evidence>
<evidence type="ECO:0000256" key="2">
    <source>
        <dbReference type="ARBA" id="ARBA00010665"/>
    </source>
</evidence>
<dbReference type="PRINTS" id="PR00436">
    <property type="entry name" value="INTERLEUKIN8"/>
</dbReference>
<evidence type="ECO:0000256" key="4">
    <source>
        <dbReference type="ARBA" id="ARBA00022514"/>
    </source>
</evidence>
<dbReference type="SMART" id="SM00199">
    <property type="entry name" value="SCY"/>
    <property type="match status" value="1"/>
</dbReference>
<evidence type="ECO:0000256" key="1">
    <source>
        <dbReference type="ARBA" id="ARBA00004613"/>
    </source>
</evidence>
<dbReference type="Pfam" id="PF00048">
    <property type="entry name" value="IL8"/>
    <property type="match status" value="1"/>
</dbReference>